<organism evidence="2 3">
    <name type="scientific">Stylosanthes scabra</name>
    <dbReference type="NCBI Taxonomy" id="79078"/>
    <lineage>
        <taxon>Eukaryota</taxon>
        <taxon>Viridiplantae</taxon>
        <taxon>Streptophyta</taxon>
        <taxon>Embryophyta</taxon>
        <taxon>Tracheophyta</taxon>
        <taxon>Spermatophyta</taxon>
        <taxon>Magnoliopsida</taxon>
        <taxon>eudicotyledons</taxon>
        <taxon>Gunneridae</taxon>
        <taxon>Pentapetalae</taxon>
        <taxon>rosids</taxon>
        <taxon>fabids</taxon>
        <taxon>Fabales</taxon>
        <taxon>Fabaceae</taxon>
        <taxon>Papilionoideae</taxon>
        <taxon>50 kb inversion clade</taxon>
        <taxon>dalbergioids sensu lato</taxon>
        <taxon>Dalbergieae</taxon>
        <taxon>Pterocarpus clade</taxon>
        <taxon>Stylosanthes</taxon>
    </lineage>
</organism>
<dbReference type="Pfam" id="PF13966">
    <property type="entry name" value="zf-RVT"/>
    <property type="match status" value="1"/>
</dbReference>
<sequence>MFMWQHGHNCILTASKTARWSRNNNPYCSFCQTDIETPIHAIRDCPLALLVW</sequence>
<evidence type="ECO:0000313" key="2">
    <source>
        <dbReference type="EMBL" id="MED6214014.1"/>
    </source>
</evidence>
<evidence type="ECO:0000259" key="1">
    <source>
        <dbReference type="Pfam" id="PF13966"/>
    </source>
</evidence>
<dbReference type="Proteomes" id="UP001341840">
    <property type="component" value="Unassembled WGS sequence"/>
</dbReference>
<evidence type="ECO:0000313" key="3">
    <source>
        <dbReference type="Proteomes" id="UP001341840"/>
    </source>
</evidence>
<protein>
    <recommendedName>
        <fullName evidence="1">Reverse transcriptase zinc-binding domain-containing protein</fullName>
    </recommendedName>
</protein>
<feature type="domain" description="Reverse transcriptase zinc-binding" evidence="1">
    <location>
        <begin position="1"/>
        <end position="52"/>
    </location>
</feature>
<gene>
    <name evidence="2" type="ORF">PIB30_098905</name>
</gene>
<name>A0ABU6YVM2_9FABA</name>
<proteinExistence type="predicted"/>
<accession>A0ABU6YVM2</accession>
<feature type="non-terminal residue" evidence="2">
    <location>
        <position position="52"/>
    </location>
</feature>
<reference evidence="2 3" key="1">
    <citation type="journal article" date="2023" name="Plants (Basel)">
        <title>Bridging the Gap: Combining Genomics and Transcriptomics Approaches to Understand Stylosanthes scabra, an Orphan Legume from the Brazilian Caatinga.</title>
        <authorList>
            <person name="Ferreira-Neto J.R.C."/>
            <person name="da Silva M.D."/>
            <person name="Binneck E."/>
            <person name="de Melo N.F."/>
            <person name="da Silva R.H."/>
            <person name="de Melo A.L.T.M."/>
            <person name="Pandolfi V."/>
            <person name="Bustamante F.O."/>
            <person name="Brasileiro-Vidal A.C."/>
            <person name="Benko-Iseppon A.M."/>
        </authorList>
    </citation>
    <scope>NUCLEOTIDE SEQUENCE [LARGE SCALE GENOMIC DNA]</scope>
    <source>
        <tissue evidence="2">Leaves</tissue>
    </source>
</reference>
<keyword evidence="3" id="KW-1185">Reference proteome</keyword>
<comment type="caution">
    <text evidence="2">The sequence shown here is derived from an EMBL/GenBank/DDBJ whole genome shotgun (WGS) entry which is preliminary data.</text>
</comment>
<dbReference type="InterPro" id="IPR026960">
    <property type="entry name" value="RVT-Znf"/>
</dbReference>
<dbReference type="EMBL" id="JASCZI010244239">
    <property type="protein sequence ID" value="MED6214014.1"/>
    <property type="molecule type" value="Genomic_DNA"/>
</dbReference>